<dbReference type="InterPro" id="IPR047650">
    <property type="entry name" value="Transpos_IS110"/>
</dbReference>
<dbReference type="AlphaFoldDB" id="A0A1H0J9J1"/>
<dbReference type="RefSeq" id="WP_139172990.1">
    <property type="nucleotide sequence ID" value="NZ_FNII01000025.1"/>
</dbReference>
<dbReference type="GO" id="GO:0003677">
    <property type="term" value="F:DNA binding"/>
    <property type="evidence" value="ECO:0007669"/>
    <property type="project" value="InterPro"/>
</dbReference>
<dbReference type="GO" id="GO:0004803">
    <property type="term" value="F:transposase activity"/>
    <property type="evidence" value="ECO:0007669"/>
    <property type="project" value="InterPro"/>
</dbReference>
<dbReference type="Proteomes" id="UP000199677">
    <property type="component" value="Unassembled WGS sequence"/>
</dbReference>
<gene>
    <name evidence="2" type="ORF">SAMN04487951_1251</name>
</gene>
<feature type="domain" description="Transposase IS116/IS110/IS902 C-terminal" evidence="1">
    <location>
        <begin position="1"/>
        <end position="55"/>
    </location>
</feature>
<evidence type="ECO:0000313" key="2">
    <source>
        <dbReference type="EMBL" id="SDO40210.1"/>
    </source>
</evidence>
<evidence type="ECO:0000313" key="3">
    <source>
        <dbReference type="Proteomes" id="UP000199677"/>
    </source>
</evidence>
<dbReference type="PANTHER" id="PTHR33055">
    <property type="entry name" value="TRANSPOSASE FOR INSERTION SEQUENCE ELEMENT IS1111A"/>
    <property type="match status" value="1"/>
</dbReference>
<dbReference type="OrthoDB" id="9795150at2"/>
<sequence length="96" mass="10348">RQAAAFLGLVPILKESGTSVKLRSHLSKAGAPSIRRKLYMAAVVSTRCNPDVSEQFARLKARGKPTLSALGAAMRKLVHIAFGVLKSQSEYRPQGT</sequence>
<dbReference type="InterPro" id="IPR003346">
    <property type="entry name" value="Transposase_20"/>
</dbReference>
<keyword evidence="3" id="KW-1185">Reference proteome</keyword>
<protein>
    <submittedName>
        <fullName evidence="2">Transposase IS116/IS110/IS902 family protein</fullName>
    </submittedName>
</protein>
<accession>A0A1H0J9J1</accession>
<organism evidence="2 3">
    <name type="scientific">Vreelandella arcis</name>
    <dbReference type="NCBI Taxonomy" id="416873"/>
    <lineage>
        <taxon>Bacteria</taxon>
        <taxon>Pseudomonadati</taxon>
        <taxon>Pseudomonadota</taxon>
        <taxon>Gammaproteobacteria</taxon>
        <taxon>Oceanospirillales</taxon>
        <taxon>Halomonadaceae</taxon>
        <taxon>Vreelandella</taxon>
    </lineage>
</organism>
<feature type="non-terminal residue" evidence="2">
    <location>
        <position position="1"/>
    </location>
</feature>
<dbReference type="Pfam" id="PF02371">
    <property type="entry name" value="Transposase_20"/>
    <property type="match status" value="1"/>
</dbReference>
<dbReference type="PANTHER" id="PTHR33055:SF3">
    <property type="entry name" value="PUTATIVE TRANSPOSASE FOR IS117-RELATED"/>
    <property type="match status" value="1"/>
</dbReference>
<dbReference type="EMBL" id="FNII01000025">
    <property type="protein sequence ID" value="SDO40210.1"/>
    <property type="molecule type" value="Genomic_DNA"/>
</dbReference>
<evidence type="ECO:0000259" key="1">
    <source>
        <dbReference type="Pfam" id="PF02371"/>
    </source>
</evidence>
<proteinExistence type="predicted"/>
<dbReference type="GO" id="GO:0006313">
    <property type="term" value="P:DNA transposition"/>
    <property type="evidence" value="ECO:0007669"/>
    <property type="project" value="InterPro"/>
</dbReference>
<name>A0A1H0J9J1_9GAMM</name>
<reference evidence="3" key="1">
    <citation type="submission" date="2016-10" db="EMBL/GenBank/DDBJ databases">
        <authorList>
            <person name="Varghese N."/>
            <person name="Submissions S."/>
        </authorList>
    </citation>
    <scope>NUCLEOTIDE SEQUENCE [LARGE SCALE GENOMIC DNA]</scope>
    <source>
        <strain evidence="3">CGMCC 1.6494</strain>
    </source>
</reference>